<name>A0A9W6KJ93_9ACTN</name>
<feature type="domain" description="Major facilitator superfamily (MFS) profile" evidence="7">
    <location>
        <begin position="17"/>
        <end position="502"/>
    </location>
</feature>
<evidence type="ECO:0000313" key="8">
    <source>
        <dbReference type="EMBL" id="GLL01845.1"/>
    </source>
</evidence>
<feature type="transmembrane region" description="Helical" evidence="6">
    <location>
        <begin position="239"/>
        <end position="257"/>
    </location>
</feature>
<keyword evidence="3 6" id="KW-0812">Transmembrane</keyword>
<evidence type="ECO:0000256" key="5">
    <source>
        <dbReference type="ARBA" id="ARBA00023136"/>
    </source>
</evidence>
<feature type="transmembrane region" description="Helical" evidence="6">
    <location>
        <begin position="315"/>
        <end position="334"/>
    </location>
</feature>
<protein>
    <submittedName>
        <fullName evidence="8">Major facilitator superfamily protein</fullName>
    </submittedName>
</protein>
<evidence type="ECO:0000256" key="2">
    <source>
        <dbReference type="ARBA" id="ARBA00022448"/>
    </source>
</evidence>
<feature type="transmembrane region" description="Helical" evidence="6">
    <location>
        <begin position="145"/>
        <end position="171"/>
    </location>
</feature>
<proteinExistence type="predicted"/>
<dbReference type="GO" id="GO:0022857">
    <property type="term" value="F:transmembrane transporter activity"/>
    <property type="evidence" value="ECO:0007669"/>
    <property type="project" value="InterPro"/>
</dbReference>
<feature type="transmembrane region" description="Helical" evidence="6">
    <location>
        <begin position="117"/>
        <end position="138"/>
    </location>
</feature>
<sequence length="503" mass="51945">MSVTELSAPTGQRRRLAIGVGGATVLLAALDAYVVVGVLTDILDALHIATNRLEKVTPVVTGFLLGYIAGMPLLGSLSDRFGRRAVLIWCLVGFAAGSALTAASGDSIWLLTGGRTVQGLAGGALLPVTLALAGDLWAERRRAGVLGVVGAAQELGSVLGPLYGVGVAALLGSWRGIFWLNLPLAAVAIALVWVALPKAAPTAKTPVDVVGGLLLAGTLGAAVVALYNPDPERAVLPPWGWWALAAAGLGAVLFAGWEVRARTRLIDLRGARPRPFFAALGASFCAGAALMVTLVDVELVAQTLLGRSGVQGTLVLTRFLVALPVGAVLGGWLVARLGERVVAVTGLVVAAAGYVLIAGWPADVLSRQYLGLLPRLDTDLVIAGFGLGLVIGPLSSAILRSTPPAQHGVASSAVVVARMMGMLIGVAALTAWGLHRFHELTAKLNFPLVFGKAPDEQRRLLDAYKEALQAALRTEYREIFIATAVICAVGALCSVLLPGRVKA</sequence>
<keyword evidence="9" id="KW-1185">Reference proteome</keyword>
<dbReference type="InterPro" id="IPR011701">
    <property type="entry name" value="MFS"/>
</dbReference>
<reference evidence="8" key="1">
    <citation type="journal article" date="2014" name="Int. J. Syst. Evol. Microbiol.">
        <title>Complete genome sequence of Corynebacterium casei LMG S-19264T (=DSM 44701T), isolated from a smear-ripened cheese.</title>
        <authorList>
            <consortium name="US DOE Joint Genome Institute (JGI-PGF)"/>
            <person name="Walter F."/>
            <person name="Albersmeier A."/>
            <person name="Kalinowski J."/>
            <person name="Ruckert C."/>
        </authorList>
    </citation>
    <scope>NUCLEOTIDE SEQUENCE</scope>
    <source>
        <strain evidence="8">VKM Ac-1321</strain>
    </source>
</reference>
<comment type="subcellular location">
    <subcellularLocation>
        <location evidence="1">Cell inner membrane</location>
        <topology evidence="1">Multi-pass membrane protein</topology>
    </subcellularLocation>
</comment>
<feature type="transmembrane region" description="Helical" evidence="6">
    <location>
        <begin position="479"/>
        <end position="497"/>
    </location>
</feature>
<dbReference type="PANTHER" id="PTHR23501:SF191">
    <property type="entry name" value="VACUOLAR BASIC AMINO ACID TRANSPORTER 4"/>
    <property type="match status" value="1"/>
</dbReference>
<feature type="transmembrane region" description="Helical" evidence="6">
    <location>
        <begin position="177"/>
        <end position="196"/>
    </location>
</feature>
<dbReference type="SUPFAM" id="SSF103473">
    <property type="entry name" value="MFS general substrate transporter"/>
    <property type="match status" value="1"/>
</dbReference>
<accession>A0A9W6KJ93</accession>
<dbReference type="GO" id="GO:0005886">
    <property type="term" value="C:plasma membrane"/>
    <property type="evidence" value="ECO:0007669"/>
    <property type="project" value="UniProtKB-SubCell"/>
</dbReference>
<dbReference type="Gene3D" id="1.20.1720.10">
    <property type="entry name" value="Multidrug resistance protein D"/>
    <property type="match status" value="1"/>
</dbReference>
<dbReference type="Pfam" id="PF07690">
    <property type="entry name" value="MFS_1"/>
    <property type="match status" value="1"/>
</dbReference>
<feature type="transmembrane region" description="Helical" evidence="6">
    <location>
        <begin position="341"/>
        <end position="360"/>
    </location>
</feature>
<dbReference type="CDD" id="cd17321">
    <property type="entry name" value="MFS_MMR_MDR_like"/>
    <property type="match status" value="1"/>
</dbReference>
<evidence type="ECO:0000313" key="9">
    <source>
        <dbReference type="Proteomes" id="UP001143480"/>
    </source>
</evidence>
<keyword evidence="4 6" id="KW-1133">Transmembrane helix</keyword>
<comment type="caution">
    <text evidence="8">The sequence shown here is derived from an EMBL/GenBank/DDBJ whole genome shotgun (WGS) entry which is preliminary data.</text>
</comment>
<dbReference type="AlphaFoldDB" id="A0A9W6KJ93"/>
<keyword evidence="2" id="KW-0813">Transport</keyword>
<dbReference type="Gene3D" id="1.20.1250.20">
    <property type="entry name" value="MFS general substrate transporter like domains"/>
    <property type="match status" value="1"/>
</dbReference>
<dbReference type="InterPro" id="IPR020846">
    <property type="entry name" value="MFS_dom"/>
</dbReference>
<feature type="transmembrane region" description="Helical" evidence="6">
    <location>
        <begin position="56"/>
        <end position="74"/>
    </location>
</feature>
<dbReference type="PANTHER" id="PTHR23501">
    <property type="entry name" value="MAJOR FACILITATOR SUPERFAMILY"/>
    <property type="match status" value="1"/>
</dbReference>
<dbReference type="Proteomes" id="UP001143480">
    <property type="component" value="Unassembled WGS sequence"/>
</dbReference>
<dbReference type="InterPro" id="IPR036259">
    <property type="entry name" value="MFS_trans_sf"/>
</dbReference>
<feature type="transmembrane region" description="Helical" evidence="6">
    <location>
        <begin position="411"/>
        <end position="434"/>
    </location>
</feature>
<reference evidence="8" key="2">
    <citation type="submission" date="2023-01" db="EMBL/GenBank/DDBJ databases">
        <authorList>
            <person name="Sun Q."/>
            <person name="Evtushenko L."/>
        </authorList>
    </citation>
    <scope>NUCLEOTIDE SEQUENCE</scope>
    <source>
        <strain evidence="8">VKM Ac-1321</strain>
    </source>
</reference>
<feature type="transmembrane region" description="Helical" evidence="6">
    <location>
        <begin position="16"/>
        <end position="36"/>
    </location>
</feature>
<dbReference type="PROSITE" id="PS50850">
    <property type="entry name" value="MFS"/>
    <property type="match status" value="1"/>
</dbReference>
<feature type="transmembrane region" description="Helical" evidence="6">
    <location>
        <begin position="86"/>
        <end position="111"/>
    </location>
</feature>
<feature type="transmembrane region" description="Helical" evidence="6">
    <location>
        <begin position="277"/>
        <end position="295"/>
    </location>
</feature>
<organism evidence="8 9">
    <name type="scientific">Dactylosporangium matsuzakiense</name>
    <dbReference type="NCBI Taxonomy" id="53360"/>
    <lineage>
        <taxon>Bacteria</taxon>
        <taxon>Bacillati</taxon>
        <taxon>Actinomycetota</taxon>
        <taxon>Actinomycetes</taxon>
        <taxon>Micromonosporales</taxon>
        <taxon>Micromonosporaceae</taxon>
        <taxon>Dactylosporangium</taxon>
    </lineage>
</organism>
<gene>
    <name evidence="8" type="ORF">GCM10017581_035870</name>
</gene>
<evidence type="ECO:0000256" key="3">
    <source>
        <dbReference type="ARBA" id="ARBA00022692"/>
    </source>
</evidence>
<feature type="transmembrane region" description="Helical" evidence="6">
    <location>
        <begin position="208"/>
        <end position="227"/>
    </location>
</feature>
<feature type="transmembrane region" description="Helical" evidence="6">
    <location>
        <begin position="380"/>
        <end position="399"/>
    </location>
</feature>
<dbReference type="RefSeq" id="WP_261961663.1">
    <property type="nucleotide sequence ID" value="NZ_BAAAXA010000001.1"/>
</dbReference>
<evidence type="ECO:0000259" key="7">
    <source>
        <dbReference type="PROSITE" id="PS50850"/>
    </source>
</evidence>
<evidence type="ECO:0000256" key="6">
    <source>
        <dbReference type="SAM" id="Phobius"/>
    </source>
</evidence>
<evidence type="ECO:0000256" key="1">
    <source>
        <dbReference type="ARBA" id="ARBA00004429"/>
    </source>
</evidence>
<dbReference type="EMBL" id="BSFP01000019">
    <property type="protein sequence ID" value="GLL01845.1"/>
    <property type="molecule type" value="Genomic_DNA"/>
</dbReference>
<keyword evidence="5 6" id="KW-0472">Membrane</keyword>
<evidence type="ECO:0000256" key="4">
    <source>
        <dbReference type="ARBA" id="ARBA00022989"/>
    </source>
</evidence>